<comment type="caution">
    <text evidence="2">The sequence shown here is derived from an EMBL/GenBank/DDBJ whole genome shotgun (WGS) entry which is preliminary data.</text>
</comment>
<protein>
    <submittedName>
        <fullName evidence="2">Uncharacterized protein</fullName>
    </submittedName>
</protein>
<feature type="compositionally biased region" description="Basic residues" evidence="1">
    <location>
        <begin position="164"/>
        <end position="182"/>
    </location>
</feature>
<keyword evidence="3" id="KW-1185">Reference proteome</keyword>
<dbReference type="Proteomes" id="UP000283090">
    <property type="component" value="Unassembled WGS sequence"/>
</dbReference>
<reference evidence="2 3" key="1">
    <citation type="submission" date="2019-01" db="EMBL/GenBank/DDBJ databases">
        <title>Intercellular communication is required for trap formation in the nematode-trapping fungus Duddingtonia flagrans.</title>
        <authorList>
            <person name="Youssar L."/>
            <person name="Wernet V."/>
            <person name="Hensel N."/>
            <person name="Hildebrandt H.-G."/>
            <person name="Fischer R."/>
        </authorList>
    </citation>
    <scope>NUCLEOTIDE SEQUENCE [LARGE SCALE GENOMIC DNA]</scope>
    <source>
        <strain evidence="2 3">CBS H-5679</strain>
    </source>
</reference>
<name>A0A436ZT98_ARTFL</name>
<dbReference type="GeneID" id="93588906"/>
<sequence length="182" mass="20986">MMFNPEYDEVDSGSEREGIEEYTPLPIGPWALRLNHIPFADEAVVSESSLPVKFEPRFASLTDPQIFVLVREYLREHINKLSRSPTVSELVIGIIRVIARYFRDKEHSYLDGMGVFISFRGVMNDQHSSPGFLPIEMSVESACAWIERGDEEEKDYEEEGTKRQQAKRQKTMKKRTATNRLA</sequence>
<gene>
    <name evidence="2" type="ORF">DFL_006595</name>
</gene>
<proteinExistence type="predicted"/>
<dbReference type="EMBL" id="SAEB01000009">
    <property type="protein sequence ID" value="RVD82161.1"/>
    <property type="molecule type" value="Genomic_DNA"/>
</dbReference>
<organism evidence="2 3">
    <name type="scientific">Arthrobotrys flagrans</name>
    <name type="common">Nematode-trapping fungus</name>
    <name type="synonym">Trichothecium flagrans</name>
    <dbReference type="NCBI Taxonomy" id="97331"/>
    <lineage>
        <taxon>Eukaryota</taxon>
        <taxon>Fungi</taxon>
        <taxon>Dikarya</taxon>
        <taxon>Ascomycota</taxon>
        <taxon>Pezizomycotina</taxon>
        <taxon>Orbiliomycetes</taxon>
        <taxon>Orbiliales</taxon>
        <taxon>Orbiliaceae</taxon>
        <taxon>Arthrobotrys</taxon>
    </lineage>
</organism>
<dbReference type="VEuPathDB" id="FungiDB:DFL_006595"/>
<dbReference type="AlphaFoldDB" id="A0A436ZT98"/>
<feature type="region of interest" description="Disordered" evidence="1">
    <location>
        <begin position="150"/>
        <end position="182"/>
    </location>
</feature>
<dbReference type="OrthoDB" id="5424317at2759"/>
<dbReference type="RefSeq" id="XP_067487705.1">
    <property type="nucleotide sequence ID" value="XM_067636048.1"/>
</dbReference>
<evidence type="ECO:0000313" key="3">
    <source>
        <dbReference type="Proteomes" id="UP000283090"/>
    </source>
</evidence>
<evidence type="ECO:0000256" key="1">
    <source>
        <dbReference type="SAM" id="MobiDB-lite"/>
    </source>
</evidence>
<evidence type="ECO:0000313" key="2">
    <source>
        <dbReference type="EMBL" id="RVD82161.1"/>
    </source>
</evidence>
<accession>A0A436ZT98</accession>